<feature type="compositionally biased region" description="Low complexity" evidence="1">
    <location>
        <begin position="562"/>
        <end position="581"/>
    </location>
</feature>
<organism evidence="4 5">
    <name type="scientific">Tribonema minus</name>
    <dbReference type="NCBI Taxonomy" id="303371"/>
    <lineage>
        <taxon>Eukaryota</taxon>
        <taxon>Sar</taxon>
        <taxon>Stramenopiles</taxon>
        <taxon>Ochrophyta</taxon>
        <taxon>PX clade</taxon>
        <taxon>Xanthophyceae</taxon>
        <taxon>Tribonematales</taxon>
        <taxon>Tribonemataceae</taxon>
        <taxon>Tribonema</taxon>
    </lineage>
</organism>
<keyword evidence="5" id="KW-1185">Reference proteome</keyword>
<dbReference type="EMBL" id="JAFCMP010000040">
    <property type="protein sequence ID" value="KAG5190056.1"/>
    <property type="molecule type" value="Genomic_DNA"/>
</dbReference>
<keyword evidence="2" id="KW-0472">Membrane</keyword>
<dbReference type="InterPro" id="IPR032675">
    <property type="entry name" value="LRR_dom_sf"/>
</dbReference>
<evidence type="ECO:0000256" key="2">
    <source>
        <dbReference type="SAM" id="Phobius"/>
    </source>
</evidence>
<feature type="transmembrane region" description="Helical" evidence="2">
    <location>
        <begin position="174"/>
        <end position="204"/>
    </location>
</feature>
<accession>A0A835ZA81</accession>
<dbReference type="AlphaFoldDB" id="A0A835ZA81"/>
<comment type="caution">
    <text evidence="4">The sequence shown here is derived from an EMBL/GenBank/DDBJ whole genome shotgun (WGS) entry which is preliminary data.</text>
</comment>
<feature type="region of interest" description="Disordered" evidence="1">
    <location>
        <begin position="549"/>
        <end position="599"/>
    </location>
</feature>
<evidence type="ECO:0000256" key="1">
    <source>
        <dbReference type="SAM" id="MobiDB-lite"/>
    </source>
</evidence>
<gene>
    <name evidence="4" type="ORF">JKP88DRAFT_252520</name>
</gene>
<feature type="transmembrane region" description="Helical" evidence="2">
    <location>
        <begin position="253"/>
        <end position="277"/>
    </location>
</feature>
<name>A0A835ZA81_9STRA</name>
<reference evidence="4" key="1">
    <citation type="submission" date="2021-02" db="EMBL/GenBank/DDBJ databases">
        <title>First Annotated Genome of the Yellow-green Alga Tribonema minus.</title>
        <authorList>
            <person name="Mahan K.M."/>
        </authorList>
    </citation>
    <scope>NUCLEOTIDE SEQUENCE</scope>
    <source>
        <strain evidence="4">UTEX B ZZ1240</strain>
    </source>
</reference>
<dbReference type="Proteomes" id="UP000664859">
    <property type="component" value="Unassembled WGS sequence"/>
</dbReference>
<evidence type="ECO:0000313" key="5">
    <source>
        <dbReference type="Proteomes" id="UP000664859"/>
    </source>
</evidence>
<sequence>MVADRGPATRLPLFTQLGRYKHQERGAAGLTTLDLEHCSNVEVLDVSGCSTLTKLPASVSHMSSLELLDVTGCEGIELIPDLFGCLLAEVRLRDCSRLRAVPRMNWTHGLEVDVSGCDRVAQSVADNTDNTLNAVLVAAALLATLGYSSITNPTDWDDTVGTPDSLQNHGDARVALLATFLILSQVSFYSSIWSIVWCVLAVYINSDAERTVQRGGESKREMLDTAIWGLGVAIVAILAAYLFAGLTMVTMSAWWLVVFATFLVFAASMAVSLWVAFGGSGRSRTRIPKRCGPAEGASGRVRGGGEGASVRPSRCRECRGGTDKRADDADDASAAYCFSRLTSVPTLPRRAIVFRARRRVYSRYAGDPYNNGPCRPVAEVPGARGACLDVRLDGGGNVTPAVDLATAADLIMLAPRASDAERDAAARALCDAYGAPEGLAEELMRSRRERRRAGPAAAAAAAVATAAADAESADADAEPSVAVAVAAAGPDAEAARARESAVRAAAAASLADHLRELATAAHFADMSALEERRREERARARTERLLLEERLAAERRRGSGGPADAPDAGGDSDAAAAAPGPRDFRDEIRAAASRLHVLQ</sequence>
<keyword evidence="2" id="KW-0812">Transmembrane</keyword>
<evidence type="ECO:0000259" key="3">
    <source>
        <dbReference type="Pfam" id="PF13962"/>
    </source>
</evidence>
<proteinExistence type="predicted"/>
<keyword evidence="2" id="KW-1133">Transmembrane helix</keyword>
<feature type="transmembrane region" description="Helical" evidence="2">
    <location>
        <begin position="132"/>
        <end position="150"/>
    </location>
</feature>
<feature type="domain" description="PGG" evidence="3">
    <location>
        <begin position="127"/>
        <end position="244"/>
    </location>
</feature>
<dbReference type="Pfam" id="PF13962">
    <property type="entry name" value="PGG"/>
    <property type="match status" value="1"/>
</dbReference>
<dbReference type="OrthoDB" id="2585512at2759"/>
<protein>
    <recommendedName>
        <fullName evidence="3">PGG domain-containing protein</fullName>
    </recommendedName>
</protein>
<dbReference type="InterPro" id="IPR026961">
    <property type="entry name" value="PGG_dom"/>
</dbReference>
<evidence type="ECO:0000313" key="4">
    <source>
        <dbReference type="EMBL" id="KAG5190056.1"/>
    </source>
</evidence>
<dbReference type="SUPFAM" id="SSF52047">
    <property type="entry name" value="RNI-like"/>
    <property type="match status" value="1"/>
</dbReference>
<dbReference type="Gene3D" id="3.80.10.10">
    <property type="entry name" value="Ribonuclease Inhibitor"/>
    <property type="match status" value="1"/>
</dbReference>
<feature type="transmembrane region" description="Helical" evidence="2">
    <location>
        <begin position="225"/>
        <end position="247"/>
    </location>
</feature>